<sequence length="411" mass="42785">MLLCCSGKYVLAGPGVLSELKTRAQHYRERLSVYEAPIPADDRFDRRARARDWLRSSSARRRSGGVGLGSGAPGREERDREERGAEAAQAAVARATWVLDDQEPARDTSVASQGGSVKGGASVDGADAPALEEEEGGGGGGASSTPSKRPPATPSSCDGCGEEGGETSPVGAARQFTPPPSTPSNKSVGDAGGGAGSEGGKIGEECADGSRSVGTTSPGDSRPSPSVGDDQLTRDGGSGGGDVSQSERQASGAGAAGEGVAAAAAAAAEPKHPNVDQKELFLPNLVMEFGEDSPAFRRKVETLDSNVEGLRGQLQQLVAVARKYCGNGLAFCEHGRELAGVLMNPRGESWFTRLGALAPALEELGRVLGDIQGFQEDILLRPLENAFYPMEDFVKGEVKTIRKVRILVYYR</sequence>
<reference evidence="2 3" key="1">
    <citation type="journal article" date="2010" name="Nature">
        <title>The Ectocarpus genome and the independent evolution of multicellularity in brown algae.</title>
        <authorList>
            <person name="Cock J.M."/>
            <person name="Sterck L."/>
            <person name="Rouze P."/>
            <person name="Scornet D."/>
            <person name="Allen A.E."/>
            <person name="Amoutzias G."/>
            <person name="Anthouard V."/>
            <person name="Artiguenave F."/>
            <person name="Aury J.M."/>
            <person name="Badger J.H."/>
            <person name="Beszteri B."/>
            <person name="Billiau K."/>
            <person name="Bonnet E."/>
            <person name="Bothwell J.H."/>
            <person name="Bowler C."/>
            <person name="Boyen C."/>
            <person name="Brownlee C."/>
            <person name="Carrano C.J."/>
            <person name="Charrier B."/>
            <person name="Cho G.Y."/>
            <person name="Coelho S.M."/>
            <person name="Collen J."/>
            <person name="Corre E."/>
            <person name="Da Silva C."/>
            <person name="Delage L."/>
            <person name="Delaroque N."/>
            <person name="Dittami S.M."/>
            <person name="Doulbeau S."/>
            <person name="Elias M."/>
            <person name="Farnham G."/>
            <person name="Gachon C.M."/>
            <person name="Gschloessl B."/>
            <person name="Heesch S."/>
            <person name="Jabbari K."/>
            <person name="Jubin C."/>
            <person name="Kawai H."/>
            <person name="Kimura K."/>
            <person name="Kloareg B."/>
            <person name="Kupper F.C."/>
            <person name="Lang D."/>
            <person name="Le Bail A."/>
            <person name="Leblanc C."/>
            <person name="Lerouge P."/>
            <person name="Lohr M."/>
            <person name="Lopez P.J."/>
            <person name="Martens C."/>
            <person name="Maumus F."/>
            <person name="Michel G."/>
            <person name="Miranda-Saavedra D."/>
            <person name="Morales J."/>
            <person name="Moreau H."/>
            <person name="Motomura T."/>
            <person name="Nagasato C."/>
            <person name="Napoli C.A."/>
            <person name="Nelson D.R."/>
            <person name="Nyvall-Collen P."/>
            <person name="Peters A.F."/>
            <person name="Pommier C."/>
            <person name="Potin P."/>
            <person name="Poulain J."/>
            <person name="Quesneville H."/>
            <person name="Read B."/>
            <person name="Rensing S.A."/>
            <person name="Ritter A."/>
            <person name="Rousvoal S."/>
            <person name="Samanta M."/>
            <person name="Samson G."/>
            <person name="Schroeder D.C."/>
            <person name="Segurens B."/>
            <person name="Strittmatter M."/>
            <person name="Tonon T."/>
            <person name="Tregear J.W."/>
            <person name="Valentin K."/>
            <person name="von Dassow P."/>
            <person name="Yamagishi T."/>
            <person name="Van de Peer Y."/>
            <person name="Wincker P."/>
        </authorList>
    </citation>
    <scope>NUCLEOTIDE SEQUENCE [LARGE SCALE GENOMIC DNA]</scope>
    <source>
        <strain evidence="3">Ec32 / CCAP1310/4</strain>
    </source>
</reference>
<proteinExistence type="predicted"/>
<feature type="compositionally biased region" description="Basic and acidic residues" evidence="1">
    <location>
        <begin position="74"/>
        <end position="85"/>
    </location>
</feature>
<feature type="compositionally biased region" description="Low complexity" evidence="1">
    <location>
        <begin position="86"/>
        <end position="95"/>
    </location>
</feature>
<keyword evidence="3" id="KW-1185">Reference proteome</keyword>
<organism evidence="2 3">
    <name type="scientific">Ectocarpus siliculosus</name>
    <name type="common">Brown alga</name>
    <name type="synonym">Conferva siliculosa</name>
    <dbReference type="NCBI Taxonomy" id="2880"/>
    <lineage>
        <taxon>Eukaryota</taxon>
        <taxon>Sar</taxon>
        <taxon>Stramenopiles</taxon>
        <taxon>Ochrophyta</taxon>
        <taxon>PX clade</taxon>
        <taxon>Phaeophyceae</taxon>
        <taxon>Ectocarpales</taxon>
        <taxon>Ectocarpaceae</taxon>
        <taxon>Ectocarpus</taxon>
    </lineage>
</organism>
<dbReference type="EMBL" id="FN649760">
    <property type="protein sequence ID" value="CBJ33893.1"/>
    <property type="molecule type" value="Genomic_DNA"/>
</dbReference>
<evidence type="ECO:0000256" key="1">
    <source>
        <dbReference type="SAM" id="MobiDB-lite"/>
    </source>
</evidence>
<dbReference type="SUPFAM" id="SSF103657">
    <property type="entry name" value="BAR/IMD domain-like"/>
    <property type="match status" value="1"/>
</dbReference>
<dbReference type="Gene3D" id="1.20.1270.60">
    <property type="entry name" value="Arfaptin homology (AH) domain/BAR domain"/>
    <property type="match status" value="1"/>
</dbReference>
<gene>
    <name evidence="2" type="ORF">Esi_0675_0002</name>
</gene>
<name>D7G5U9_ECTSI</name>
<accession>D7G5U9</accession>
<feature type="compositionally biased region" description="Gly residues" evidence="1">
    <location>
        <begin position="190"/>
        <end position="200"/>
    </location>
</feature>
<dbReference type="InParanoid" id="D7G5U9"/>
<protein>
    <submittedName>
        <fullName evidence="2">Uncharacterized protein</fullName>
    </submittedName>
</protein>
<dbReference type="InterPro" id="IPR027267">
    <property type="entry name" value="AH/BAR_dom_sf"/>
</dbReference>
<feature type="region of interest" description="Disordered" evidence="1">
    <location>
        <begin position="58"/>
        <end position="257"/>
    </location>
</feature>
<dbReference type="AlphaFoldDB" id="D7G5U9"/>
<evidence type="ECO:0000313" key="3">
    <source>
        <dbReference type="Proteomes" id="UP000002630"/>
    </source>
</evidence>
<evidence type="ECO:0000313" key="2">
    <source>
        <dbReference type="EMBL" id="CBJ33893.1"/>
    </source>
</evidence>
<dbReference type="Proteomes" id="UP000002630">
    <property type="component" value="Unassembled WGS sequence"/>
</dbReference>